<dbReference type="InterPro" id="IPR028098">
    <property type="entry name" value="Glyco_trans_4-like_N"/>
</dbReference>
<comment type="caution">
    <text evidence="4">The sequence shown here is derived from an EMBL/GenBank/DDBJ whole genome shotgun (WGS) entry which is preliminary data.</text>
</comment>
<dbReference type="PANTHER" id="PTHR46401">
    <property type="entry name" value="GLYCOSYLTRANSFERASE WBBK-RELATED"/>
    <property type="match status" value="1"/>
</dbReference>
<evidence type="ECO:0000313" key="5">
    <source>
        <dbReference type="Proteomes" id="UP001265315"/>
    </source>
</evidence>
<dbReference type="EMBL" id="JAVDSW010000002">
    <property type="protein sequence ID" value="MDR6703104.1"/>
    <property type="molecule type" value="Genomic_DNA"/>
</dbReference>
<dbReference type="AlphaFoldDB" id="A0AAW8LW43"/>
<sequence>MSFRSVIDREQAMPAGGRARMRILVNMPSQYGGKASGVARVTFSLLERLLEQTGDDYILRSPWTRAQLPESLRDSRLQLIETPRPRIMVFDVVHQAAMLPALCRQHGIDVLFNADPFGSPLGGKRRLTLVHDLYFKTIPEQIGWRATLTTDFIFKLMMAGSDQVICVSDATRKDLARFYPAAANKSLTIHSDSTLNVDPETLGLVPPVAGRYILVVGNATSNKNFSLLGKAFAILGKKWPDLRVVHVGRDEAEEIACALADPELKTRLIRLSGIDDRQLAELYRHAACLCVPSTYEGFCLPVLEAQQLGCPVVCSNRSATPEIAGNGALTFDPADTQSLVDALERLLGNPELADNLRQAGYENRKLYSWQKAAKSYAQLFQTRR</sequence>
<evidence type="ECO:0000259" key="3">
    <source>
        <dbReference type="Pfam" id="PF13439"/>
    </source>
</evidence>
<feature type="domain" description="Glycosyltransferase subfamily 4-like N-terminal" evidence="3">
    <location>
        <begin position="36"/>
        <end position="190"/>
    </location>
</feature>
<evidence type="ECO:0000259" key="2">
    <source>
        <dbReference type="Pfam" id="PF00534"/>
    </source>
</evidence>
<reference evidence="4" key="1">
    <citation type="submission" date="2023-07" db="EMBL/GenBank/DDBJ databases">
        <title>Sorghum-associated microbial communities from plants grown in Nebraska, USA.</title>
        <authorList>
            <person name="Schachtman D."/>
        </authorList>
    </citation>
    <scope>NUCLEOTIDE SEQUENCE</scope>
    <source>
        <strain evidence="4">1457</strain>
    </source>
</reference>
<proteinExistence type="predicted"/>
<evidence type="ECO:0000256" key="1">
    <source>
        <dbReference type="ARBA" id="ARBA00022679"/>
    </source>
</evidence>
<protein>
    <submittedName>
        <fullName evidence="4">Glycosyltransferase involved in cell wall biosynthesis</fullName>
    </submittedName>
</protein>
<name>A0AAW8LW43_AGRTU</name>
<feature type="domain" description="Glycosyl transferase family 1" evidence="2">
    <location>
        <begin position="211"/>
        <end position="362"/>
    </location>
</feature>
<accession>A0AAW8LW43</accession>
<dbReference type="CDD" id="cd03809">
    <property type="entry name" value="GT4_MtfB-like"/>
    <property type="match status" value="1"/>
</dbReference>
<dbReference type="InterPro" id="IPR001296">
    <property type="entry name" value="Glyco_trans_1"/>
</dbReference>
<dbReference type="Pfam" id="PF13439">
    <property type="entry name" value="Glyco_transf_4"/>
    <property type="match status" value="1"/>
</dbReference>
<dbReference type="PANTHER" id="PTHR46401:SF2">
    <property type="entry name" value="GLYCOSYLTRANSFERASE WBBK-RELATED"/>
    <property type="match status" value="1"/>
</dbReference>
<dbReference type="Proteomes" id="UP001265315">
    <property type="component" value="Unassembled WGS sequence"/>
</dbReference>
<dbReference type="Gene3D" id="3.40.50.2000">
    <property type="entry name" value="Glycogen Phosphorylase B"/>
    <property type="match status" value="2"/>
</dbReference>
<dbReference type="GO" id="GO:0016757">
    <property type="term" value="F:glycosyltransferase activity"/>
    <property type="evidence" value="ECO:0007669"/>
    <property type="project" value="InterPro"/>
</dbReference>
<evidence type="ECO:0000313" key="4">
    <source>
        <dbReference type="EMBL" id="MDR6703104.1"/>
    </source>
</evidence>
<keyword evidence="1" id="KW-0808">Transferase</keyword>
<dbReference type="Pfam" id="PF00534">
    <property type="entry name" value="Glycos_transf_1"/>
    <property type="match status" value="1"/>
</dbReference>
<organism evidence="4 5">
    <name type="scientific">Agrobacterium tumefaciens</name>
    <dbReference type="NCBI Taxonomy" id="358"/>
    <lineage>
        <taxon>Bacteria</taxon>
        <taxon>Pseudomonadati</taxon>
        <taxon>Pseudomonadota</taxon>
        <taxon>Alphaproteobacteria</taxon>
        <taxon>Hyphomicrobiales</taxon>
        <taxon>Rhizobiaceae</taxon>
        <taxon>Rhizobium/Agrobacterium group</taxon>
        <taxon>Agrobacterium</taxon>
        <taxon>Agrobacterium tumefaciens complex</taxon>
    </lineage>
</organism>
<dbReference type="SUPFAM" id="SSF53756">
    <property type="entry name" value="UDP-Glycosyltransferase/glycogen phosphorylase"/>
    <property type="match status" value="1"/>
</dbReference>
<gene>
    <name evidence="4" type="ORF">J2W61_002969</name>
</gene>